<sequence>MTRRPRAGLLVALLLAASAAAAAPVEEARRLAEAGAPALALRLLEQADGAEAEALRLGLLARLRRWDEIVRRTEGAAADPALSARTEALLALGRPQEAVAALREGIWSEPAPAAEALRAWRRLLIRAYLAADRPADAHTAMLRFAQDYGEAGPEWLALQGRVLIRAGRPSEAARLLEGRREPGLRILRLHALLAGGAAPVAVAGALEELRAEAGPDEAGDLLLLEAAVAEAAGDLEAAAAARERLLAAAAPVRVLEGLVPQGPQALWALYAALGRREGNRLRLLWGDDAAWIEAAAGEAAARPVPARGLLAVVAAHGRDPAARGEAAARLAAALRGLPDGDRLLDALFLGAGHPPHELLPAALRAELAELALRRGAFAEASRLLAGVEAPPGGGGDGLAWRLRRARVLILGGRAEEGAQALARVLASPQPLDGPAIDRLLQVVFDLQTLGRHEAALALFDALRRRGVDIGRERELLFWSAESLEALGRHEEAAARYLRSATLLDPGAMDPWAVTARLRAADALAAAGLYGDAARLYDALLAAEGDPQRRALLQRRRHELRLKALAAGAAGS</sequence>
<protein>
    <recommendedName>
        <fullName evidence="4">Tetratricopeptide repeat protein</fullName>
    </recommendedName>
</protein>
<evidence type="ECO:0008006" key="4">
    <source>
        <dbReference type="Google" id="ProtNLM"/>
    </source>
</evidence>
<dbReference type="Proteomes" id="UP000276634">
    <property type="component" value="Unassembled WGS sequence"/>
</dbReference>
<dbReference type="EMBL" id="RJVI01000003">
    <property type="protein sequence ID" value="ROR29828.1"/>
    <property type="molecule type" value="Genomic_DNA"/>
</dbReference>
<feature type="chain" id="PRO_5018285603" description="Tetratricopeptide repeat protein" evidence="1">
    <location>
        <begin position="23"/>
        <end position="571"/>
    </location>
</feature>
<dbReference type="InterPro" id="IPR011990">
    <property type="entry name" value="TPR-like_helical_dom_sf"/>
</dbReference>
<keyword evidence="3" id="KW-1185">Reference proteome</keyword>
<feature type="signal peptide" evidence="1">
    <location>
        <begin position="1"/>
        <end position="22"/>
    </location>
</feature>
<organism evidence="2 3">
    <name type="scientific">Inmirania thermothiophila</name>
    <dbReference type="NCBI Taxonomy" id="1750597"/>
    <lineage>
        <taxon>Bacteria</taxon>
        <taxon>Pseudomonadati</taxon>
        <taxon>Pseudomonadota</taxon>
        <taxon>Gammaproteobacteria</taxon>
        <taxon>Chromatiales</taxon>
        <taxon>Ectothiorhodospiraceae</taxon>
        <taxon>Inmirania</taxon>
    </lineage>
</organism>
<name>A0A3N1XU87_9GAMM</name>
<dbReference type="AlphaFoldDB" id="A0A3N1XU87"/>
<dbReference type="Gene3D" id="1.25.40.10">
    <property type="entry name" value="Tetratricopeptide repeat domain"/>
    <property type="match status" value="1"/>
</dbReference>
<gene>
    <name evidence="2" type="ORF">EDC57_2506</name>
</gene>
<evidence type="ECO:0000313" key="3">
    <source>
        <dbReference type="Proteomes" id="UP000276634"/>
    </source>
</evidence>
<evidence type="ECO:0000313" key="2">
    <source>
        <dbReference type="EMBL" id="ROR29828.1"/>
    </source>
</evidence>
<evidence type="ECO:0000256" key="1">
    <source>
        <dbReference type="SAM" id="SignalP"/>
    </source>
</evidence>
<keyword evidence="1" id="KW-0732">Signal</keyword>
<comment type="caution">
    <text evidence="2">The sequence shown here is derived from an EMBL/GenBank/DDBJ whole genome shotgun (WGS) entry which is preliminary data.</text>
</comment>
<proteinExistence type="predicted"/>
<reference evidence="2 3" key="1">
    <citation type="submission" date="2018-11" db="EMBL/GenBank/DDBJ databases">
        <title>Genomic Encyclopedia of Type Strains, Phase IV (KMG-IV): sequencing the most valuable type-strain genomes for metagenomic binning, comparative biology and taxonomic classification.</title>
        <authorList>
            <person name="Goeker M."/>
        </authorList>
    </citation>
    <scope>NUCLEOTIDE SEQUENCE [LARGE SCALE GENOMIC DNA]</scope>
    <source>
        <strain evidence="2 3">DSM 100275</strain>
    </source>
</reference>
<accession>A0A3N1XU87</accession>
<dbReference type="RefSeq" id="WP_123402211.1">
    <property type="nucleotide sequence ID" value="NZ_RJVI01000003.1"/>
</dbReference>
<dbReference type="OrthoDB" id="5790761at2"/>
<dbReference type="SUPFAM" id="SSF48452">
    <property type="entry name" value="TPR-like"/>
    <property type="match status" value="1"/>
</dbReference>